<keyword evidence="2" id="KW-0479">Metal-binding</keyword>
<dbReference type="InterPro" id="IPR000086">
    <property type="entry name" value="NUDIX_hydrolase_dom"/>
</dbReference>
<protein>
    <submittedName>
        <fullName evidence="6">NUDIX hydrolase domain-containing protein</fullName>
    </submittedName>
</protein>
<evidence type="ECO:0000313" key="6">
    <source>
        <dbReference type="EMBL" id="AIC26320.1"/>
    </source>
</evidence>
<dbReference type="PROSITE" id="PS00893">
    <property type="entry name" value="NUDIX_BOX"/>
    <property type="match status" value="1"/>
</dbReference>
<feature type="domain" description="Nudix hydrolase" evidence="5">
    <location>
        <begin position="18"/>
        <end position="155"/>
    </location>
</feature>
<dbReference type="InterPro" id="IPR020084">
    <property type="entry name" value="NUDIX_hydrolase_CS"/>
</dbReference>
<dbReference type="RefSeq" id="WP_051649837.1">
    <property type="nucleotide sequence ID" value="NZ_CP006986.1"/>
</dbReference>
<dbReference type="Gene3D" id="3.90.79.10">
    <property type="entry name" value="Nucleoside Triphosphate Pyrophosphohydrolase"/>
    <property type="match status" value="1"/>
</dbReference>
<dbReference type="AlphaFoldDB" id="A0A060I324"/>
<dbReference type="PROSITE" id="PS51462">
    <property type="entry name" value="NUDIX"/>
    <property type="match status" value="1"/>
</dbReference>
<sequence>MDRLIHIAAGGIRLLLHGHAQAAALCVRKTKNGREVLLLSNRSGARWGIPKGNIDIGETSSNAAARESYEEAGVRGHVSDEVLGTFTYRKPGRSWPYHVTVHALEVSEIDDDFPESAERRRKWVSLAEAARHVHEPGLRDVLHRLRSHPRKQYLA</sequence>
<dbReference type="SUPFAM" id="SSF55811">
    <property type="entry name" value="Nudix"/>
    <property type="match status" value="1"/>
</dbReference>
<evidence type="ECO:0000259" key="5">
    <source>
        <dbReference type="PROSITE" id="PS51462"/>
    </source>
</evidence>
<reference evidence="6 7" key="1">
    <citation type="submission" date="2013-12" db="EMBL/GenBank/DDBJ databases">
        <title>Complete genome sequence of Rhizobium etli bv. mimosae IE4771.</title>
        <authorList>
            <person name="Bustos P."/>
            <person name="Santamaria R.I."/>
            <person name="Lozano L."/>
            <person name="Ormeno-Orrillo E."/>
            <person name="Rogel M.A."/>
            <person name="Romero D."/>
            <person name="Cevallos M.A."/>
            <person name="Martinez-Romero E."/>
            <person name="Gonzalez V."/>
        </authorList>
    </citation>
    <scope>NUCLEOTIDE SEQUENCE [LARGE SCALE GENOMIC DNA]</scope>
    <source>
        <strain evidence="6 7">IE4771</strain>
    </source>
</reference>
<name>A0A060I324_RHIET</name>
<evidence type="ECO:0000256" key="1">
    <source>
        <dbReference type="ARBA" id="ARBA00001946"/>
    </source>
</evidence>
<dbReference type="GO" id="GO:0005737">
    <property type="term" value="C:cytoplasm"/>
    <property type="evidence" value="ECO:0007669"/>
    <property type="project" value="TreeGrafter"/>
</dbReference>
<dbReference type="Pfam" id="PF00293">
    <property type="entry name" value="NUDIX"/>
    <property type="match status" value="1"/>
</dbReference>
<comment type="cofactor">
    <cofactor evidence="1">
        <name>Mg(2+)</name>
        <dbReference type="ChEBI" id="CHEBI:18420"/>
    </cofactor>
</comment>
<dbReference type="EMBL" id="CP006986">
    <property type="protein sequence ID" value="AIC26320.1"/>
    <property type="molecule type" value="Genomic_DNA"/>
</dbReference>
<evidence type="ECO:0000256" key="4">
    <source>
        <dbReference type="ARBA" id="ARBA00022842"/>
    </source>
</evidence>
<accession>A0A060I324</accession>
<evidence type="ECO:0000256" key="3">
    <source>
        <dbReference type="ARBA" id="ARBA00022801"/>
    </source>
</evidence>
<keyword evidence="3 6" id="KW-0378">Hydrolase</keyword>
<dbReference type="InterPro" id="IPR015797">
    <property type="entry name" value="NUDIX_hydrolase-like_dom_sf"/>
</dbReference>
<proteinExistence type="predicted"/>
<dbReference type="GO" id="GO:0046872">
    <property type="term" value="F:metal ion binding"/>
    <property type="evidence" value="ECO:0007669"/>
    <property type="project" value="UniProtKB-KW"/>
</dbReference>
<dbReference type="Proteomes" id="UP000027180">
    <property type="component" value="Chromosome"/>
</dbReference>
<dbReference type="KEGG" id="rei:IE4771_CH01169"/>
<keyword evidence="4" id="KW-0460">Magnesium</keyword>
<dbReference type="OrthoDB" id="7066910at2"/>
<dbReference type="InterPro" id="IPR047198">
    <property type="entry name" value="DDP-like_NUDIX"/>
</dbReference>
<dbReference type="HOGENOM" id="CLU_037162_8_2_5"/>
<dbReference type="PANTHER" id="PTHR12629:SF0">
    <property type="entry name" value="DIPHOSPHOINOSITOL-POLYPHOSPHATE DIPHOSPHATASE"/>
    <property type="match status" value="1"/>
</dbReference>
<dbReference type="GO" id="GO:0016462">
    <property type="term" value="F:pyrophosphatase activity"/>
    <property type="evidence" value="ECO:0007669"/>
    <property type="project" value="InterPro"/>
</dbReference>
<organism evidence="6 7">
    <name type="scientific">Rhizobium etli bv. mimosae str. IE4771</name>
    <dbReference type="NCBI Taxonomy" id="1432050"/>
    <lineage>
        <taxon>Bacteria</taxon>
        <taxon>Pseudomonadati</taxon>
        <taxon>Pseudomonadota</taxon>
        <taxon>Alphaproteobacteria</taxon>
        <taxon>Hyphomicrobiales</taxon>
        <taxon>Rhizobiaceae</taxon>
        <taxon>Rhizobium/Agrobacterium group</taxon>
        <taxon>Rhizobium</taxon>
    </lineage>
</organism>
<dbReference type="PANTHER" id="PTHR12629">
    <property type="entry name" value="DIPHOSPHOINOSITOL POLYPHOSPHATE PHOSPHOHYDROLASE"/>
    <property type="match status" value="1"/>
</dbReference>
<dbReference type="CDD" id="cd04666">
    <property type="entry name" value="NUDIX_DIPP2_like_Nudt4"/>
    <property type="match status" value="1"/>
</dbReference>
<evidence type="ECO:0000313" key="7">
    <source>
        <dbReference type="Proteomes" id="UP000027180"/>
    </source>
</evidence>
<evidence type="ECO:0000256" key="2">
    <source>
        <dbReference type="ARBA" id="ARBA00022723"/>
    </source>
</evidence>
<gene>
    <name evidence="6" type="ORF">IE4771_CH01169</name>
</gene>